<sequence>MVISRRKIWRVGRIRFTSVSAGKCSANFITNILFGGRLMHEEPKFKLSYLSNCVEVVSDLLTDGFSAISRTDVEEFSSNKARRTLSSRKDDLLRPRLS</sequence>
<gene>
    <name evidence="1" type="ORF">NEZAVI_LOCUS3588</name>
</gene>
<evidence type="ECO:0000313" key="2">
    <source>
        <dbReference type="Proteomes" id="UP001152798"/>
    </source>
</evidence>
<proteinExistence type="predicted"/>
<protein>
    <submittedName>
        <fullName evidence="1">Uncharacterized protein</fullName>
    </submittedName>
</protein>
<dbReference type="AlphaFoldDB" id="A0A9P0E2T9"/>
<keyword evidence="2" id="KW-1185">Reference proteome</keyword>
<accession>A0A9P0E2T9</accession>
<evidence type="ECO:0000313" key="1">
    <source>
        <dbReference type="EMBL" id="CAH1392829.1"/>
    </source>
</evidence>
<dbReference type="Proteomes" id="UP001152798">
    <property type="component" value="Chromosome 2"/>
</dbReference>
<dbReference type="EMBL" id="OV725078">
    <property type="protein sequence ID" value="CAH1392829.1"/>
    <property type="molecule type" value="Genomic_DNA"/>
</dbReference>
<organism evidence="1 2">
    <name type="scientific">Nezara viridula</name>
    <name type="common">Southern green stink bug</name>
    <name type="synonym">Cimex viridulus</name>
    <dbReference type="NCBI Taxonomy" id="85310"/>
    <lineage>
        <taxon>Eukaryota</taxon>
        <taxon>Metazoa</taxon>
        <taxon>Ecdysozoa</taxon>
        <taxon>Arthropoda</taxon>
        <taxon>Hexapoda</taxon>
        <taxon>Insecta</taxon>
        <taxon>Pterygota</taxon>
        <taxon>Neoptera</taxon>
        <taxon>Paraneoptera</taxon>
        <taxon>Hemiptera</taxon>
        <taxon>Heteroptera</taxon>
        <taxon>Panheteroptera</taxon>
        <taxon>Pentatomomorpha</taxon>
        <taxon>Pentatomoidea</taxon>
        <taxon>Pentatomidae</taxon>
        <taxon>Pentatominae</taxon>
        <taxon>Nezara</taxon>
    </lineage>
</organism>
<name>A0A9P0E2T9_NEZVI</name>
<reference evidence="1" key="1">
    <citation type="submission" date="2022-01" db="EMBL/GenBank/DDBJ databases">
        <authorList>
            <person name="King R."/>
        </authorList>
    </citation>
    <scope>NUCLEOTIDE SEQUENCE</scope>
</reference>